<name>T1XLS2_VARPD</name>
<protein>
    <submittedName>
        <fullName evidence="1">Putative transcriptional regulator, LysR family</fullName>
    </submittedName>
</protein>
<dbReference type="HOGENOM" id="CLU_1980653_0_0_4"/>
<dbReference type="EMBL" id="CP003912">
    <property type="protein sequence ID" value="AGU53832.1"/>
    <property type="molecule type" value="Genomic_DNA"/>
</dbReference>
<dbReference type="SUPFAM" id="SSF53850">
    <property type="entry name" value="Periplasmic binding protein-like II"/>
    <property type="match status" value="1"/>
</dbReference>
<gene>
    <name evidence="1" type="ORF">VAPA_2c12790</name>
</gene>
<dbReference type="RefSeq" id="WP_021004656.1">
    <property type="nucleotide sequence ID" value="NC_022234.1"/>
</dbReference>
<accession>T1XLS2</accession>
<sequence length="126" mass="13690">MRGGQLPTEHTLRRRIEGLFAAQGLRLQVHFESDAQEDLVHAARHRGVTAVVNAATAWSLIVRGAVAIDAPALERKACLIRSLNRYHTRAALRLREAMHAAAAALQSQVEAYLPGTQADVRVAPPA</sequence>
<dbReference type="Proteomes" id="UP000016223">
    <property type="component" value="Chromosome 2"/>
</dbReference>
<proteinExistence type="predicted"/>
<reference evidence="1 2" key="1">
    <citation type="submission" date="2012-10" db="EMBL/GenBank/DDBJ databases">
        <title>Genome sequence of Variovorax paradoxus B4.</title>
        <authorList>
            <person name="Schuldes J."/>
            <person name="Brandt U."/>
            <person name="Hiessl S."/>
            <person name="Wuebbeler J.H."/>
            <person name="Thuermer A."/>
            <person name="Steinbuechel A."/>
            <person name="Daniel R."/>
        </authorList>
    </citation>
    <scope>NUCLEOTIDE SEQUENCE [LARGE SCALE GENOMIC DNA]</scope>
    <source>
        <strain evidence="1 2">B4</strain>
    </source>
</reference>
<dbReference type="OrthoDB" id="8849678at2"/>
<organism evidence="1 2">
    <name type="scientific">Variovorax paradoxus B4</name>
    <dbReference type="NCBI Taxonomy" id="1246301"/>
    <lineage>
        <taxon>Bacteria</taxon>
        <taxon>Pseudomonadati</taxon>
        <taxon>Pseudomonadota</taxon>
        <taxon>Betaproteobacteria</taxon>
        <taxon>Burkholderiales</taxon>
        <taxon>Comamonadaceae</taxon>
        <taxon>Variovorax</taxon>
    </lineage>
</organism>
<dbReference type="Gene3D" id="3.40.190.290">
    <property type="match status" value="1"/>
</dbReference>
<dbReference type="KEGG" id="vpd:VAPA_2c12790"/>
<evidence type="ECO:0000313" key="1">
    <source>
        <dbReference type="EMBL" id="AGU53832.1"/>
    </source>
</evidence>
<evidence type="ECO:0000313" key="2">
    <source>
        <dbReference type="Proteomes" id="UP000016223"/>
    </source>
</evidence>
<dbReference type="AlphaFoldDB" id="T1XLS2"/>